<gene>
    <name evidence="1" type="ORF">FHS03_005535</name>
</gene>
<organism evidence="1 2">
    <name type="scientific">Pseudoduganella violacea</name>
    <dbReference type="NCBI Taxonomy" id="1715466"/>
    <lineage>
        <taxon>Bacteria</taxon>
        <taxon>Pseudomonadati</taxon>
        <taxon>Pseudomonadota</taxon>
        <taxon>Betaproteobacteria</taxon>
        <taxon>Burkholderiales</taxon>
        <taxon>Oxalobacteraceae</taxon>
        <taxon>Telluria group</taxon>
        <taxon>Pseudoduganella</taxon>
    </lineage>
</organism>
<accession>A0A7W5FX01</accession>
<dbReference type="Gene3D" id="3.40.50.1240">
    <property type="entry name" value="Phosphoglycerate mutase-like"/>
    <property type="match status" value="1"/>
</dbReference>
<keyword evidence="1" id="KW-0378">Hydrolase</keyword>
<proteinExistence type="predicted"/>
<protein>
    <submittedName>
        <fullName evidence="1">Alpha-ribazole phosphatase</fullName>
        <ecNumber evidence="1">3.1.3.73</ecNumber>
    </submittedName>
</protein>
<evidence type="ECO:0000313" key="1">
    <source>
        <dbReference type="EMBL" id="MBB3122434.1"/>
    </source>
</evidence>
<name>A0A7W5FX01_9BURK</name>
<dbReference type="SMART" id="SM00855">
    <property type="entry name" value="PGAM"/>
    <property type="match status" value="1"/>
</dbReference>
<reference evidence="1 2" key="1">
    <citation type="submission" date="2020-08" db="EMBL/GenBank/DDBJ databases">
        <title>Genomic Encyclopedia of Type Strains, Phase III (KMG-III): the genomes of soil and plant-associated and newly described type strains.</title>
        <authorList>
            <person name="Whitman W."/>
        </authorList>
    </citation>
    <scope>NUCLEOTIDE SEQUENCE [LARGE SCALE GENOMIC DNA]</scope>
    <source>
        <strain evidence="1 2">CECT 8897</strain>
    </source>
</reference>
<dbReference type="Pfam" id="PF00300">
    <property type="entry name" value="His_Phos_1"/>
    <property type="match status" value="1"/>
</dbReference>
<dbReference type="EMBL" id="JACHXD010000032">
    <property type="protein sequence ID" value="MBB3122434.1"/>
    <property type="molecule type" value="Genomic_DNA"/>
</dbReference>
<dbReference type="SUPFAM" id="SSF53254">
    <property type="entry name" value="Phosphoglycerate mutase-like"/>
    <property type="match status" value="1"/>
</dbReference>
<dbReference type="Proteomes" id="UP000541535">
    <property type="component" value="Unassembled WGS sequence"/>
</dbReference>
<dbReference type="CDD" id="cd07067">
    <property type="entry name" value="HP_PGM_like"/>
    <property type="match status" value="1"/>
</dbReference>
<dbReference type="AlphaFoldDB" id="A0A7W5FX01"/>
<dbReference type="InterPro" id="IPR029033">
    <property type="entry name" value="His_PPase_superfam"/>
</dbReference>
<dbReference type="InterPro" id="IPR013078">
    <property type="entry name" value="His_Pase_superF_clade-1"/>
</dbReference>
<sequence length="193" mass="20782">MELILVRHPQPLAAPGVCYGSSDLAVANEEMRRVHAALRAQLAAMPELAPLHIYSSPLQRCAGLAKLMGDEVSFDVRLAEMDFGAWELRQWDEIARAEIDAWAADLPHYRPGGGESVLMMAQRVAQFLSELQGAMVKLPPCQPLLVCHAGSIRLLSALASGLPLQEAALAAASSPHKIAYGAMLRLPLACKPV</sequence>
<evidence type="ECO:0000313" key="2">
    <source>
        <dbReference type="Proteomes" id="UP000541535"/>
    </source>
</evidence>
<dbReference type="EC" id="3.1.3.73" evidence="1"/>
<dbReference type="RefSeq" id="WP_183444090.1">
    <property type="nucleotide sequence ID" value="NZ_JACHXD010000032.1"/>
</dbReference>
<dbReference type="GO" id="GO:0043755">
    <property type="term" value="F:alpha-ribazole phosphatase activity"/>
    <property type="evidence" value="ECO:0007669"/>
    <property type="project" value="UniProtKB-EC"/>
</dbReference>
<keyword evidence="2" id="KW-1185">Reference proteome</keyword>
<comment type="caution">
    <text evidence="1">The sequence shown here is derived from an EMBL/GenBank/DDBJ whole genome shotgun (WGS) entry which is preliminary data.</text>
</comment>